<comment type="catalytic activity">
    <reaction evidence="1">
        <text>ATP + protein L-histidine = ADP + protein N-phospho-L-histidine.</text>
        <dbReference type="EC" id="2.7.13.3"/>
    </reaction>
</comment>
<reference evidence="10 11" key="1">
    <citation type="submission" date="2022-11" db="EMBL/GenBank/DDBJ databases">
        <title>Study of microbial diversity in lake waters.</title>
        <authorList>
            <person name="Zhang J."/>
        </authorList>
    </citation>
    <scope>NUCLEOTIDE SEQUENCE [LARGE SCALE GENOMIC DNA]</scope>
    <source>
        <strain evidence="10 11">DT12</strain>
    </source>
</reference>
<dbReference type="InterPro" id="IPR025847">
    <property type="entry name" value="MEDS_domain"/>
</dbReference>
<comment type="caution">
    <text evidence="10">The sequence shown here is derived from an EMBL/GenBank/DDBJ whole genome shotgun (WGS) entry which is preliminary data.</text>
</comment>
<evidence type="ECO:0000256" key="1">
    <source>
        <dbReference type="ARBA" id="ARBA00000085"/>
    </source>
</evidence>
<evidence type="ECO:0000256" key="8">
    <source>
        <dbReference type="ARBA" id="ARBA00023012"/>
    </source>
</evidence>
<dbReference type="Proteomes" id="UP001208017">
    <property type="component" value="Unassembled WGS sequence"/>
</dbReference>
<keyword evidence="4" id="KW-0808">Transferase</keyword>
<keyword evidence="6" id="KW-0418">Kinase</keyword>
<evidence type="ECO:0000256" key="2">
    <source>
        <dbReference type="ARBA" id="ARBA00012438"/>
    </source>
</evidence>
<dbReference type="Pfam" id="PF14417">
    <property type="entry name" value="MEDS"/>
    <property type="match status" value="1"/>
</dbReference>
<dbReference type="SMART" id="SM00387">
    <property type="entry name" value="HATPase_c"/>
    <property type="match status" value="1"/>
</dbReference>
<dbReference type="PANTHER" id="PTHR43711:SF1">
    <property type="entry name" value="HISTIDINE KINASE 1"/>
    <property type="match status" value="1"/>
</dbReference>
<evidence type="ECO:0000256" key="6">
    <source>
        <dbReference type="ARBA" id="ARBA00022777"/>
    </source>
</evidence>
<dbReference type="InterPro" id="IPR050736">
    <property type="entry name" value="Sensor_HK_Regulatory"/>
</dbReference>
<keyword evidence="3" id="KW-0597">Phosphoprotein</keyword>
<evidence type="ECO:0000313" key="11">
    <source>
        <dbReference type="Proteomes" id="UP001208017"/>
    </source>
</evidence>
<dbReference type="InterPro" id="IPR003594">
    <property type="entry name" value="HATPase_dom"/>
</dbReference>
<organism evidence="10 11">
    <name type="scientific">Tumebacillus lacus</name>
    <dbReference type="NCBI Taxonomy" id="2995335"/>
    <lineage>
        <taxon>Bacteria</taxon>
        <taxon>Bacillati</taxon>
        <taxon>Bacillota</taxon>
        <taxon>Bacilli</taxon>
        <taxon>Bacillales</taxon>
        <taxon>Alicyclobacillaceae</taxon>
        <taxon>Tumebacillus</taxon>
    </lineage>
</organism>
<dbReference type="InterPro" id="IPR005467">
    <property type="entry name" value="His_kinase_dom"/>
</dbReference>
<dbReference type="InterPro" id="IPR004358">
    <property type="entry name" value="Sig_transdc_His_kin-like_C"/>
</dbReference>
<evidence type="ECO:0000259" key="9">
    <source>
        <dbReference type="PROSITE" id="PS50109"/>
    </source>
</evidence>
<dbReference type="EC" id="2.7.13.3" evidence="2"/>
<dbReference type="SMART" id="SM00388">
    <property type="entry name" value="HisKA"/>
    <property type="match status" value="1"/>
</dbReference>
<dbReference type="RefSeq" id="WP_267153622.1">
    <property type="nucleotide sequence ID" value="NZ_JAPMLT010000019.1"/>
</dbReference>
<dbReference type="Pfam" id="PF02518">
    <property type="entry name" value="HATPase_c"/>
    <property type="match status" value="1"/>
</dbReference>
<feature type="domain" description="Histidine kinase" evidence="9">
    <location>
        <begin position="221"/>
        <end position="434"/>
    </location>
</feature>
<evidence type="ECO:0000256" key="7">
    <source>
        <dbReference type="ARBA" id="ARBA00022840"/>
    </source>
</evidence>
<keyword evidence="5" id="KW-0547">Nucleotide-binding</keyword>
<accession>A0ABT3X9N4</accession>
<evidence type="ECO:0000256" key="3">
    <source>
        <dbReference type="ARBA" id="ARBA00022553"/>
    </source>
</evidence>
<dbReference type="EMBL" id="JAPMLT010000019">
    <property type="protein sequence ID" value="MCX7572376.1"/>
    <property type="molecule type" value="Genomic_DNA"/>
</dbReference>
<dbReference type="Gene3D" id="1.10.287.130">
    <property type="match status" value="1"/>
</dbReference>
<keyword evidence="7" id="KW-0067">ATP-binding</keyword>
<dbReference type="InterPro" id="IPR036890">
    <property type="entry name" value="HATPase_C_sf"/>
</dbReference>
<dbReference type="PRINTS" id="PR00344">
    <property type="entry name" value="BCTRLSENSOR"/>
</dbReference>
<gene>
    <name evidence="10" type="ORF">OS242_20925</name>
</gene>
<keyword evidence="11" id="KW-1185">Reference proteome</keyword>
<dbReference type="Gene3D" id="3.30.565.10">
    <property type="entry name" value="Histidine kinase-like ATPase, C-terminal domain"/>
    <property type="match status" value="1"/>
</dbReference>
<dbReference type="Pfam" id="PF00512">
    <property type="entry name" value="HisKA"/>
    <property type="match status" value="1"/>
</dbReference>
<dbReference type="SUPFAM" id="SSF55874">
    <property type="entry name" value="ATPase domain of HSP90 chaperone/DNA topoisomerase II/histidine kinase"/>
    <property type="match status" value="1"/>
</dbReference>
<sequence>MAREVISLTQDISVADGSHILYFYDSPADYIDNVVSFIHAGLHLGQHIVLIDSTARFELVEQRLKETLTAEEISQIHYINNQEFYGSYGDFHFERVLERFSDAVQPFVDNRVSVRLWGHVEWREQQEVLSKLNSYEHNADISVSELGYLTVCAYNGHEVPAVFQTEMLKHHEFQMTDHELVRSNLYRSATIKPTVFPSLSASTRMKSEMDLYKQKLEFVHVVSHEVRNPLTIIKAYSSLLQNDEPDESRRRKLQDIYDYAIVIDNEISHIISTEQMLSTESFWSKKMVLPVPLLQEVLDIMSIKARTQNIRLQATIRLIGTETIRCNGMGFKLIISNILSNAIKYSHENGTVHFQCDLDDRSLILEVRDEGVGMTADQLTRLFQKYEKMNDDKSGQGIGLYMVKQLLNHFDGEITVESRPEQGSTFQIKLPLFSAKKA</sequence>
<evidence type="ECO:0000256" key="5">
    <source>
        <dbReference type="ARBA" id="ARBA00022741"/>
    </source>
</evidence>
<dbReference type="PANTHER" id="PTHR43711">
    <property type="entry name" value="TWO-COMPONENT HISTIDINE KINASE"/>
    <property type="match status" value="1"/>
</dbReference>
<dbReference type="CDD" id="cd00082">
    <property type="entry name" value="HisKA"/>
    <property type="match status" value="1"/>
</dbReference>
<dbReference type="SUPFAM" id="SSF47384">
    <property type="entry name" value="Homodimeric domain of signal transducing histidine kinase"/>
    <property type="match status" value="1"/>
</dbReference>
<evidence type="ECO:0000256" key="4">
    <source>
        <dbReference type="ARBA" id="ARBA00022679"/>
    </source>
</evidence>
<dbReference type="InterPro" id="IPR036097">
    <property type="entry name" value="HisK_dim/P_sf"/>
</dbReference>
<protein>
    <recommendedName>
        <fullName evidence="2">histidine kinase</fullName>
        <ecNumber evidence="2">2.7.13.3</ecNumber>
    </recommendedName>
</protein>
<keyword evidence="8" id="KW-0902">Two-component regulatory system</keyword>
<proteinExistence type="predicted"/>
<evidence type="ECO:0000313" key="10">
    <source>
        <dbReference type="EMBL" id="MCX7572376.1"/>
    </source>
</evidence>
<dbReference type="InterPro" id="IPR018130">
    <property type="entry name" value="Ribosomal_uS2_CS"/>
</dbReference>
<dbReference type="InterPro" id="IPR003661">
    <property type="entry name" value="HisK_dim/P_dom"/>
</dbReference>
<dbReference type="PROSITE" id="PS00962">
    <property type="entry name" value="RIBOSOMAL_S2_1"/>
    <property type="match status" value="1"/>
</dbReference>
<dbReference type="PROSITE" id="PS50109">
    <property type="entry name" value="HIS_KIN"/>
    <property type="match status" value="1"/>
</dbReference>
<name>A0ABT3X9N4_9BACL</name>